<dbReference type="RefSeq" id="WP_133222369.1">
    <property type="nucleotide sequence ID" value="NZ_NRSG01000396.1"/>
</dbReference>
<proteinExistence type="predicted"/>
<name>A0ABS1D5Z9_9PROT</name>
<dbReference type="PROSITE" id="PS51257">
    <property type="entry name" value="PROKAR_LIPOPROTEIN"/>
    <property type="match status" value="1"/>
</dbReference>
<organism evidence="1 2">
    <name type="scientific">Paracraurococcus ruber</name>
    <dbReference type="NCBI Taxonomy" id="77675"/>
    <lineage>
        <taxon>Bacteria</taxon>
        <taxon>Pseudomonadati</taxon>
        <taxon>Pseudomonadota</taxon>
        <taxon>Alphaproteobacteria</taxon>
        <taxon>Acetobacterales</taxon>
        <taxon>Roseomonadaceae</taxon>
        <taxon>Paracraurococcus</taxon>
    </lineage>
</organism>
<gene>
    <name evidence="1" type="ORF">CKO45_27205</name>
</gene>
<protein>
    <submittedName>
        <fullName evidence="1">Uncharacterized protein</fullName>
    </submittedName>
</protein>
<evidence type="ECO:0000313" key="2">
    <source>
        <dbReference type="Proteomes" id="UP000697995"/>
    </source>
</evidence>
<reference evidence="1 2" key="1">
    <citation type="journal article" date="2020" name="Microorganisms">
        <title>Osmotic Adaptation and Compatible Solute Biosynthesis of Phototrophic Bacteria as Revealed from Genome Analyses.</title>
        <authorList>
            <person name="Imhoff J.F."/>
            <person name="Rahn T."/>
            <person name="Kunzel S."/>
            <person name="Keller A."/>
            <person name="Neulinger S.C."/>
        </authorList>
    </citation>
    <scope>NUCLEOTIDE SEQUENCE [LARGE SCALE GENOMIC DNA]</scope>
    <source>
        <strain evidence="1 2">DSM 15382</strain>
    </source>
</reference>
<comment type="caution">
    <text evidence="1">The sequence shown here is derived from an EMBL/GenBank/DDBJ whole genome shotgun (WGS) entry which is preliminary data.</text>
</comment>
<sequence>MPLRRLVLVLPLLAAACAGRDNPPPAPLALRLGTALEAADPAADAVILRMDGFERLARREDAAIAFAAGPARGRAAAPPAAPGAAAEAAGQVLMPAFTALGDYAHGLAQLAAGDPVSPRTGPAGAQLARAAEEGLGAVQAASGTVVPAPVRSAGLAGIAALSDLPDRMAGAAVPAMLAEAAPHVAAVAGLLRTVIGAQPGQGTRGAIRARREGLDALHDRFLGAVAADRRLGPGERYAIWRSVAELREGDPAPGSFTALVEMLDRLEAAHAALLAGGPGAEPAVAGFEAAVARLAALAEAGRRG</sequence>
<dbReference type="Proteomes" id="UP000697995">
    <property type="component" value="Unassembled WGS sequence"/>
</dbReference>
<evidence type="ECO:0000313" key="1">
    <source>
        <dbReference type="EMBL" id="MBK1661885.1"/>
    </source>
</evidence>
<dbReference type="EMBL" id="NRSG01000396">
    <property type="protein sequence ID" value="MBK1661885.1"/>
    <property type="molecule type" value="Genomic_DNA"/>
</dbReference>
<accession>A0ABS1D5Z9</accession>
<keyword evidence="2" id="KW-1185">Reference proteome</keyword>